<keyword evidence="2" id="KW-1185">Reference proteome</keyword>
<organism evidence="1 2">
    <name type="scientific">Necator americanus</name>
    <name type="common">Human hookworm</name>
    <dbReference type="NCBI Taxonomy" id="51031"/>
    <lineage>
        <taxon>Eukaryota</taxon>
        <taxon>Metazoa</taxon>
        <taxon>Ecdysozoa</taxon>
        <taxon>Nematoda</taxon>
        <taxon>Chromadorea</taxon>
        <taxon>Rhabditida</taxon>
        <taxon>Rhabditina</taxon>
        <taxon>Rhabditomorpha</taxon>
        <taxon>Strongyloidea</taxon>
        <taxon>Ancylostomatidae</taxon>
        <taxon>Bunostominae</taxon>
        <taxon>Necator</taxon>
    </lineage>
</organism>
<accession>W2SLN5</accession>
<dbReference type="OrthoDB" id="5920525at2759"/>
<name>W2SLN5_NECAM</name>
<gene>
    <name evidence="1" type="ORF">NECAME_15108</name>
</gene>
<reference evidence="2" key="1">
    <citation type="journal article" date="2014" name="Nat. Genet.">
        <title>Genome of the human hookworm Necator americanus.</title>
        <authorList>
            <person name="Tang Y.T."/>
            <person name="Gao X."/>
            <person name="Rosa B.A."/>
            <person name="Abubucker S."/>
            <person name="Hallsworth-Pepin K."/>
            <person name="Martin J."/>
            <person name="Tyagi R."/>
            <person name="Heizer E."/>
            <person name="Zhang X."/>
            <person name="Bhonagiri-Palsikar V."/>
            <person name="Minx P."/>
            <person name="Warren W.C."/>
            <person name="Wang Q."/>
            <person name="Zhan B."/>
            <person name="Hotez P.J."/>
            <person name="Sternberg P.W."/>
            <person name="Dougall A."/>
            <person name="Gaze S.T."/>
            <person name="Mulvenna J."/>
            <person name="Sotillo J."/>
            <person name="Ranganathan S."/>
            <person name="Rabelo E.M."/>
            <person name="Wilson R.K."/>
            <person name="Felgner P.L."/>
            <person name="Bethony J."/>
            <person name="Hawdon J.M."/>
            <person name="Gasser R.B."/>
            <person name="Loukas A."/>
            <person name="Mitreva M."/>
        </authorList>
    </citation>
    <scope>NUCLEOTIDE SEQUENCE [LARGE SCALE GENOMIC DNA]</scope>
</reference>
<proteinExistence type="predicted"/>
<protein>
    <submittedName>
        <fullName evidence="1">Uncharacterized protein</fullName>
    </submittedName>
</protein>
<dbReference type="AlphaFoldDB" id="W2SLN5"/>
<sequence>MLQDGEKWSRETRVRAFSMGNSSSIQPEPALWEKYWPWEKKLQRNSCNQRDVQALIEEKILKRFLHTMQKREDGYYARLSWKEIPTALPDNRAIELRRLDTVWNSFNKNKELLNKYNDTFKEQEHSMSSNW</sequence>
<dbReference type="OMA" id="HCSSKAQ"/>
<evidence type="ECO:0000313" key="1">
    <source>
        <dbReference type="EMBL" id="ETN69751.1"/>
    </source>
</evidence>
<dbReference type="Proteomes" id="UP000053676">
    <property type="component" value="Unassembled WGS sequence"/>
</dbReference>
<dbReference type="KEGG" id="nai:NECAME_15108"/>
<evidence type="ECO:0000313" key="2">
    <source>
        <dbReference type="Proteomes" id="UP000053676"/>
    </source>
</evidence>
<dbReference type="EMBL" id="KI669053">
    <property type="protein sequence ID" value="ETN69751.1"/>
    <property type="molecule type" value="Genomic_DNA"/>
</dbReference>